<evidence type="ECO:0000313" key="1">
    <source>
        <dbReference type="EMBL" id="MEI5687905.1"/>
    </source>
</evidence>
<accession>A0ABU8H4I1</accession>
<evidence type="ECO:0000313" key="2">
    <source>
        <dbReference type="Proteomes" id="UP001367771"/>
    </source>
</evidence>
<dbReference type="PANTHER" id="PTHR43179">
    <property type="entry name" value="RHAMNOSYLTRANSFERASE WBBL"/>
    <property type="match status" value="1"/>
</dbReference>
<proteinExistence type="predicted"/>
<sequence>MDEIGRAVAQVQESFADASIILVDNSPEVSNIPIFNNNQVKVIRSGANIGYGSGHNLAFAESQESDYHAVLNTDLTYGSQVLPALLKFMDARPDVGLVMPRVCYPDGSIQHLCRLLPHPLDVFGRGFMAGTRWVERRNDAYEFRDWDYASEKEFPFLSGCFMVLRRSVVAEVGGFDERFFMYGEDVDLSRRINRRHRTIFFPHVTVYHEYRSQSGGFRRKISKIINLSRYFNKWGWIKDRERDQVNTWTIDHVFKK</sequence>
<dbReference type="RefSeq" id="WP_336545513.1">
    <property type="nucleotide sequence ID" value="NZ_JBBBDM010000005.1"/>
</dbReference>
<dbReference type="EC" id="2.4.-.-" evidence="1"/>
<reference evidence="1 2" key="1">
    <citation type="journal article" date="2013" name="Int. J. Syst. Evol. Microbiol.">
        <title>Sphingomonas kyungheensis sp. nov., a bacterium with ginsenoside-converting activity isolated from soil of a ginseng field.</title>
        <authorList>
            <person name="Son H.M."/>
            <person name="Yang J.E."/>
            <person name="Park Y."/>
            <person name="Han C.K."/>
            <person name="Kim S.G."/>
            <person name="Kook M."/>
            <person name="Yi T.H."/>
        </authorList>
    </citation>
    <scope>NUCLEOTIDE SEQUENCE [LARGE SCALE GENOMIC DNA]</scope>
    <source>
        <strain evidence="1 2">LMG 26582</strain>
    </source>
</reference>
<organism evidence="1 2">
    <name type="scientific">Sphingomonas kyungheensis</name>
    <dbReference type="NCBI Taxonomy" id="1069987"/>
    <lineage>
        <taxon>Bacteria</taxon>
        <taxon>Pseudomonadati</taxon>
        <taxon>Pseudomonadota</taxon>
        <taxon>Alphaproteobacteria</taxon>
        <taxon>Sphingomonadales</taxon>
        <taxon>Sphingomonadaceae</taxon>
        <taxon>Sphingomonas</taxon>
    </lineage>
</organism>
<comment type="caution">
    <text evidence="1">The sequence shown here is derived from an EMBL/GenBank/DDBJ whole genome shotgun (WGS) entry which is preliminary data.</text>
</comment>
<dbReference type="Pfam" id="PF13641">
    <property type="entry name" value="Glyco_tranf_2_3"/>
    <property type="match status" value="1"/>
</dbReference>
<keyword evidence="1" id="KW-0808">Transferase</keyword>
<dbReference type="Gene3D" id="3.90.550.10">
    <property type="entry name" value="Spore Coat Polysaccharide Biosynthesis Protein SpsA, Chain A"/>
    <property type="match status" value="1"/>
</dbReference>
<dbReference type="EMBL" id="JBBBDM010000005">
    <property type="protein sequence ID" value="MEI5687905.1"/>
    <property type="molecule type" value="Genomic_DNA"/>
</dbReference>
<dbReference type="Proteomes" id="UP001367771">
    <property type="component" value="Unassembled WGS sequence"/>
</dbReference>
<dbReference type="GO" id="GO:0016757">
    <property type="term" value="F:glycosyltransferase activity"/>
    <property type="evidence" value="ECO:0007669"/>
    <property type="project" value="UniProtKB-KW"/>
</dbReference>
<dbReference type="InterPro" id="IPR029044">
    <property type="entry name" value="Nucleotide-diphossugar_trans"/>
</dbReference>
<protein>
    <submittedName>
        <fullName evidence="1">Glycosyltransferase</fullName>
        <ecNumber evidence="1">2.4.-.-</ecNumber>
    </submittedName>
</protein>
<name>A0ABU8H4I1_9SPHN</name>
<dbReference type="SUPFAM" id="SSF53448">
    <property type="entry name" value="Nucleotide-diphospho-sugar transferases"/>
    <property type="match status" value="1"/>
</dbReference>
<dbReference type="PANTHER" id="PTHR43179:SF10">
    <property type="entry name" value="GLYCOSYL TRANSFERASE"/>
    <property type="match status" value="1"/>
</dbReference>
<keyword evidence="2" id="KW-1185">Reference proteome</keyword>
<keyword evidence="1" id="KW-0328">Glycosyltransferase</keyword>
<gene>
    <name evidence="1" type="ORF">V8201_12515</name>
</gene>